<proteinExistence type="predicted"/>
<comment type="caution">
    <text evidence="2">The sequence shown here is derived from an EMBL/GenBank/DDBJ whole genome shotgun (WGS) entry which is preliminary data.</text>
</comment>
<dbReference type="EMBL" id="JASCZI010012695">
    <property type="protein sequence ID" value="MED6118013.1"/>
    <property type="molecule type" value="Genomic_DNA"/>
</dbReference>
<organism evidence="2 3">
    <name type="scientific">Stylosanthes scabra</name>
    <dbReference type="NCBI Taxonomy" id="79078"/>
    <lineage>
        <taxon>Eukaryota</taxon>
        <taxon>Viridiplantae</taxon>
        <taxon>Streptophyta</taxon>
        <taxon>Embryophyta</taxon>
        <taxon>Tracheophyta</taxon>
        <taxon>Spermatophyta</taxon>
        <taxon>Magnoliopsida</taxon>
        <taxon>eudicotyledons</taxon>
        <taxon>Gunneridae</taxon>
        <taxon>Pentapetalae</taxon>
        <taxon>rosids</taxon>
        <taxon>fabids</taxon>
        <taxon>Fabales</taxon>
        <taxon>Fabaceae</taxon>
        <taxon>Papilionoideae</taxon>
        <taxon>50 kb inversion clade</taxon>
        <taxon>dalbergioids sensu lato</taxon>
        <taxon>Dalbergieae</taxon>
        <taxon>Pterocarpus clade</taxon>
        <taxon>Stylosanthes</taxon>
    </lineage>
</organism>
<protein>
    <submittedName>
        <fullName evidence="2">Uncharacterized protein</fullName>
    </submittedName>
</protein>
<sequence length="93" mass="9910">AERMSRHGRAMEMLEQHQGRTRSCPMGTSSGPAGHHGTEPRLRHRVSRDGHTLAAPPPAPPLRAQQHPPPPSSVFCADHGGSTCPSQGPPAWA</sequence>
<feature type="compositionally biased region" description="Pro residues" evidence="1">
    <location>
        <begin position="55"/>
        <end position="72"/>
    </location>
</feature>
<accession>A0ABU6R1R9</accession>
<dbReference type="Proteomes" id="UP001341840">
    <property type="component" value="Unassembled WGS sequence"/>
</dbReference>
<name>A0ABU6R1R9_9FABA</name>
<evidence type="ECO:0000313" key="2">
    <source>
        <dbReference type="EMBL" id="MED6118013.1"/>
    </source>
</evidence>
<feature type="compositionally biased region" description="Basic and acidic residues" evidence="1">
    <location>
        <begin position="1"/>
        <end position="18"/>
    </location>
</feature>
<feature type="non-terminal residue" evidence="2">
    <location>
        <position position="1"/>
    </location>
</feature>
<feature type="region of interest" description="Disordered" evidence="1">
    <location>
        <begin position="1"/>
        <end position="93"/>
    </location>
</feature>
<feature type="compositionally biased region" description="Basic and acidic residues" evidence="1">
    <location>
        <begin position="36"/>
        <end position="51"/>
    </location>
</feature>
<keyword evidence="3" id="KW-1185">Reference proteome</keyword>
<gene>
    <name evidence="2" type="ORF">PIB30_115481</name>
</gene>
<evidence type="ECO:0000256" key="1">
    <source>
        <dbReference type="SAM" id="MobiDB-lite"/>
    </source>
</evidence>
<evidence type="ECO:0000313" key="3">
    <source>
        <dbReference type="Proteomes" id="UP001341840"/>
    </source>
</evidence>
<reference evidence="2 3" key="1">
    <citation type="journal article" date="2023" name="Plants (Basel)">
        <title>Bridging the Gap: Combining Genomics and Transcriptomics Approaches to Understand Stylosanthes scabra, an Orphan Legume from the Brazilian Caatinga.</title>
        <authorList>
            <person name="Ferreira-Neto J.R.C."/>
            <person name="da Silva M.D."/>
            <person name="Binneck E."/>
            <person name="de Melo N.F."/>
            <person name="da Silva R.H."/>
            <person name="de Melo A.L.T.M."/>
            <person name="Pandolfi V."/>
            <person name="Bustamante F.O."/>
            <person name="Brasileiro-Vidal A.C."/>
            <person name="Benko-Iseppon A.M."/>
        </authorList>
    </citation>
    <scope>NUCLEOTIDE SEQUENCE [LARGE SCALE GENOMIC DNA]</scope>
    <source>
        <tissue evidence="2">Leaves</tissue>
    </source>
</reference>